<dbReference type="HOGENOM" id="CLU_2764958_0_0_1"/>
<protein>
    <submittedName>
        <fullName evidence="2">Uncharacterized protein</fullName>
    </submittedName>
</protein>
<proteinExistence type="predicted"/>
<sequence length="70" mass="7386">APFAAVFPLDELLIPEVEVEADVEGKVVGKGNEEKGDEEKGEEKESALELPGTTEDKTDEDAKDGGAVVD</sequence>
<feature type="compositionally biased region" description="Basic and acidic residues" evidence="1">
    <location>
        <begin position="23"/>
        <end position="47"/>
    </location>
</feature>
<dbReference type="Proteomes" id="UP000054279">
    <property type="component" value="Unassembled WGS sequence"/>
</dbReference>
<evidence type="ECO:0000313" key="2">
    <source>
        <dbReference type="EMBL" id="KIJ37243.1"/>
    </source>
</evidence>
<name>A0A0C9U305_SPHS4</name>
<dbReference type="AlphaFoldDB" id="A0A0C9U305"/>
<organism evidence="2 3">
    <name type="scientific">Sphaerobolus stellatus (strain SS14)</name>
    <dbReference type="NCBI Taxonomy" id="990650"/>
    <lineage>
        <taxon>Eukaryota</taxon>
        <taxon>Fungi</taxon>
        <taxon>Dikarya</taxon>
        <taxon>Basidiomycota</taxon>
        <taxon>Agaricomycotina</taxon>
        <taxon>Agaricomycetes</taxon>
        <taxon>Phallomycetidae</taxon>
        <taxon>Geastrales</taxon>
        <taxon>Sphaerobolaceae</taxon>
        <taxon>Sphaerobolus</taxon>
    </lineage>
</organism>
<accession>A0A0C9U305</accession>
<keyword evidence="3" id="KW-1185">Reference proteome</keyword>
<dbReference type="EMBL" id="KN837170">
    <property type="protein sequence ID" value="KIJ37243.1"/>
    <property type="molecule type" value="Genomic_DNA"/>
</dbReference>
<feature type="region of interest" description="Disordered" evidence="1">
    <location>
        <begin position="22"/>
        <end position="70"/>
    </location>
</feature>
<evidence type="ECO:0000256" key="1">
    <source>
        <dbReference type="SAM" id="MobiDB-lite"/>
    </source>
</evidence>
<reference evidence="2 3" key="1">
    <citation type="submission" date="2014-06" db="EMBL/GenBank/DDBJ databases">
        <title>Evolutionary Origins and Diversification of the Mycorrhizal Mutualists.</title>
        <authorList>
            <consortium name="DOE Joint Genome Institute"/>
            <consortium name="Mycorrhizal Genomics Consortium"/>
            <person name="Kohler A."/>
            <person name="Kuo A."/>
            <person name="Nagy L.G."/>
            <person name="Floudas D."/>
            <person name="Copeland A."/>
            <person name="Barry K.W."/>
            <person name="Cichocki N."/>
            <person name="Veneault-Fourrey C."/>
            <person name="LaButti K."/>
            <person name="Lindquist E.A."/>
            <person name="Lipzen A."/>
            <person name="Lundell T."/>
            <person name="Morin E."/>
            <person name="Murat C."/>
            <person name="Riley R."/>
            <person name="Ohm R."/>
            <person name="Sun H."/>
            <person name="Tunlid A."/>
            <person name="Henrissat B."/>
            <person name="Grigoriev I.V."/>
            <person name="Hibbett D.S."/>
            <person name="Martin F."/>
        </authorList>
    </citation>
    <scope>NUCLEOTIDE SEQUENCE [LARGE SCALE GENOMIC DNA]</scope>
    <source>
        <strain evidence="2 3">SS14</strain>
    </source>
</reference>
<evidence type="ECO:0000313" key="3">
    <source>
        <dbReference type="Proteomes" id="UP000054279"/>
    </source>
</evidence>
<gene>
    <name evidence="2" type="ORF">M422DRAFT_33805</name>
</gene>
<feature type="non-terminal residue" evidence="2">
    <location>
        <position position="1"/>
    </location>
</feature>